<keyword evidence="1" id="KW-0456">Lyase</keyword>
<organism evidence="1 2">
    <name type="scientific">Klebsiella pneumoniae</name>
    <dbReference type="NCBI Taxonomy" id="573"/>
    <lineage>
        <taxon>Bacteria</taxon>
        <taxon>Pseudomonadati</taxon>
        <taxon>Pseudomonadota</taxon>
        <taxon>Gammaproteobacteria</taxon>
        <taxon>Enterobacterales</taxon>
        <taxon>Enterobacteriaceae</taxon>
        <taxon>Klebsiella/Raoultella group</taxon>
        <taxon>Klebsiella</taxon>
        <taxon>Klebsiella pneumoniae complex</taxon>
    </lineage>
</organism>
<protein>
    <submittedName>
        <fullName evidence="1">2,4-dihydroxyhept-2-ene-1,7-dioic acid aldolase</fullName>
        <ecNumber evidence="1">4.1.2.-</ecNumber>
    </submittedName>
</protein>
<dbReference type="EMBL" id="UGKT01000001">
    <property type="protein sequence ID" value="STT01141.1"/>
    <property type="molecule type" value="Genomic_DNA"/>
</dbReference>
<sequence length="53" mass="5686">MANEQLAKRYLELGALFVAVGVDTTLLARGAEALAARFTHTATTTTDNNKSVY</sequence>
<proteinExistence type="predicted"/>
<gene>
    <name evidence="1" type="primary">hpcH_1</name>
    <name evidence="1" type="ORF">NCTC13443_01449</name>
</gene>
<name>A0A377UUT8_KLEPN</name>
<dbReference type="AlphaFoldDB" id="A0A377UUT8"/>
<evidence type="ECO:0000313" key="1">
    <source>
        <dbReference type="EMBL" id="STT01141.1"/>
    </source>
</evidence>
<dbReference type="EC" id="4.1.2.-" evidence="1"/>
<accession>A0A377UUT8</accession>
<dbReference type="Proteomes" id="UP000255518">
    <property type="component" value="Unassembled WGS sequence"/>
</dbReference>
<dbReference type="Gene3D" id="3.20.20.60">
    <property type="entry name" value="Phosphoenolpyruvate-binding domains"/>
    <property type="match status" value="1"/>
</dbReference>
<dbReference type="GO" id="GO:0016829">
    <property type="term" value="F:lyase activity"/>
    <property type="evidence" value="ECO:0007669"/>
    <property type="project" value="UniProtKB-KW"/>
</dbReference>
<reference evidence="1 2" key="1">
    <citation type="submission" date="2018-06" db="EMBL/GenBank/DDBJ databases">
        <authorList>
            <consortium name="Pathogen Informatics"/>
            <person name="Doyle S."/>
        </authorList>
    </citation>
    <scope>NUCLEOTIDE SEQUENCE [LARGE SCALE GENOMIC DNA]</scope>
    <source>
        <strain evidence="1 2">NCTC13443</strain>
    </source>
</reference>
<dbReference type="InterPro" id="IPR040442">
    <property type="entry name" value="Pyrv_kinase-like_dom_sf"/>
</dbReference>
<evidence type="ECO:0000313" key="2">
    <source>
        <dbReference type="Proteomes" id="UP000255518"/>
    </source>
</evidence>